<dbReference type="PROSITE" id="PS51257">
    <property type="entry name" value="PROKAR_LIPOPROTEIN"/>
    <property type="match status" value="1"/>
</dbReference>
<accession>A0A848LCJ6</accession>
<protein>
    <recommendedName>
        <fullName evidence="5">Lipoprotein</fullName>
    </recommendedName>
</protein>
<evidence type="ECO:0008006" key="5">
    <source>
        <dbReference type="Google" id="ProtNLM"/>
    </source>
</evidence>
<comment type="caution">
    <text evidence="3">The sequence shown here is derived from an EMBL/GenBank/DDBJ whole genome shotgun (WGS) entry which is preliminary data.</text>
</comment>
<feature type="signal peptide" evidence="2">
    <location>
        <begin position="1"/>
        <end position="25"/>
    </location>
</feature>
<evidence type="ECO:0000256" key="2">
    <source>
        <dbReference type="SAM" id="SignalP"/>
    </source>
</evidence>
<gene>
    <name evidence="3" type="ORF">HG543_06630</name>
</gene>
<name>A0A848LCJ6_9BACT</name>
<sequence length="88" mass="9686">MKRKTMRSGWVAALVLAAVAGCSHGGKNEDKKGDTRCPESRELTCLSGTNCTMDRERGCQKCQCSKADALTPTDNRQPTGMQPDRPWR</sequence>
<evidence type="ECO:0000313" key="4">
    <source>
        <dbReference type="Proteomes" id="UP000518300"/>
    </source>
</evidence>
<evidence type="ECO:0000313" key="3">
    <source>
        <dbReference type="EMBL" id="NMO14535.1"/>
    </source>
</evidence>
<dbReference type="EMBL" id="JABBJJ010000020">
    <property type="protein sequence ID" value="NMO14535.1"/>
    <property type="molecule type" value="Genomic_DNA"/>
</dbReference>
<dbReference type="Proteomes" id="UP000518300">
    <property type="component" value="Unassembled WGS sequence"/>
</dbReference>
<dbReference type="RefSeq" id="WP_169343830.1">
    <property type="nucleotide sequence ID" value="NZ_JABBJJ010000020.1"/>
</dbReference>
<proteinExistence type="predicted"/>
<dbReference type="AlphaFoldDB" id="A0A848LCJ6"/>
<keyword evidence="2" id="KW-0732">Signal</keyword>
<organism evidence="3 4">
    <name type="scientific">Pyxidicoccus fallax</name>
    <dbReference type="NCBI Taxonomy" id="394095"/>
    <lineage>
        <taxon>Bacteria</taxon>
        <taxon>Pseudomonadati</taxon>
        <taxon>Myxococcota</taxon>
        <taxon>Myxococcia</taxon>
        <taxon>Myxococcales</taxon>
        <taxon>Cystobacterineae</taxon>
        <taxon>Myxococcaceae</taxon>
        <taxon>Pyxidicoccus</taxon>
    </lineage>
</organism>
<keyword evidence="4" id="KW-1185">Reference proteome</keyword>
<reference evidence="3 4" key="1">
    <citation type="submission" date="2020-04" db="EMBL/GenBank/DDBJ databases">
        <title>Draft genome of Pyxidicoccus fallax type strain.</title>
        <authorList>
            <person name="Whitworth D.E."/>
        </authorList>
    </citation>
    <scope>NUCLEOTIDE SEQUENCE [LARGE SCALE GENOMIC DNA]</scope>
    <source>
        <strain evidence="3 4">DSM 14698</strain>
    </source>
</reference>
<evidence type="ECO:0000256" key="1">
    <source>
        <dbReference type="SAM" id="MobiDB-lite"/>
    </source>
</evidence>
<feature type="region of interest" description="Disordered" evidence="1">
    <location>
        <begin position="69"/>
        <end position="88"/>
    </location>
</feature>
<feature type="chain" id="PRO_5032998082" description="Lipoprotein" evidence="2">
    <location>
        <begin position="26"/>
        <end position="88"/>
    </location>
</feature>